<dbReference type="GO" id="GO:0004519">
    <property type="term" value="F:endonuclease activity"/>
    <property type="evidence" value="ECO:0007669"/>
    <property type="project" value="UniProtKB-KW"/>
</dbReference>
<dbReference type="PROSITE" id="PS51194">
    <property type="entry name" value="HELICASE_CTER"/>
    <property type="match status" value="1"/>
</dbReference>
<evidence type="ECO:0000259" key="2">
    <source>
        <dbReference type="PROSITE" id="PS51192"/>
    </source>
</evidence>
<dbReference type="InterPro" id="IPR006935">
    <property type="entry name" value="Helicase/UvrB_N"/>
</dbReference>
<dbReference type="Pfam" id="PF08463">
    <property type="entry name" value="EcoEI_R_C"/>
    <property type="match status" value="1"/>
</dbReference>
<dbReference type="InterPro" id="IPR001650">
    <property type="entry name" value="Helicase_C-like"/>
</dbReference>
<dbReference type="InterPro" id="IPR050742">
    <property type="entry name" value="Helicase_Restrict-Modif_Enz"/>
</dbReference>
<proteinExistence type="predicted"/>
<reference evidence="4 5" key="1">
    <citation type="submission" date="2016-09" db="EMBL/GenBank/DDBJ databases">
        <title>Isolation, identification and antibiotic sensitivity analysis of bacterial pathogen from juvenile Hippocampus erectus with tail-rotted disease.</title>
        <authorList>
            <person name="Yang Q."/>
        </authorList>
    </citation>
    <scope>NUCLEOTIDE SEQUENCE [LARGE SCALE GENOMIC DNA]</scope>
    <source>
        <strain evidence="4 5">HM-10</strain>
    </source>
</reference>
<sequence length="1182" mass="134483">MATSNFEFLKGVNDFLFSIARAAEKNYPDDPNTTLFKVRVFGESTAKHLAKILDIETPDNQHDLLRELAKVPFVDDNILKVFHQLRQIGNQAVHEYHNDLEDAAMCLRLAFRIAVWYYRLVTKDYEFAVPVFVLPSSENSDKFEQEILSLKAQLASAYQTETQTKAEVVAQNAKLIALTGYISILESNKDETQEQTQQRIDALEAQLKEKDAELAKKTEVERKAYKKQMLDQAASRTLDLSESETRYLIDRQLCKAGWDADSENLKFSKGTRPQVGRNMAIAEWPTGKDETGKPGYADYVLFVGLKPIGVIEAKKANKDVAAKLSEAYRYSQCFEHDFLRSELQDAANDPQSLDLIAESLPAYVPTWSDSSSSKPYKIPFCYSANGRDYRAAVKTKSGIWCRDVRHSTNMAKALPEWHRPEELIAKQESDNQLNNRWFSDNADMSDLGLRYYQEEAVQAVEKAIVSGQQDILLAMATGTGKTRTAIALMYRLIQSQRFKRILFLVDRTSLGKQALDSFEDTNIKGDTFNSIFNVKGLTDRFPEDSTKIHVATVQSLVKRTLQSDEVMPVGRYDCIIVDEAHRGYILDKEQTEGEEKFRNELDFISSYRRIIDHFDAVKVALTATPALHTIDIFGGEKKQPVYRYSYRKAVIDGYLTDQEPPIRIVTQLSEGGVYLSQGAEVQRLSNQGELVNDTLDDEQGFEVADFNRALIASNFNKVVCEELANNKDFAIDPTSPQKTLVFCVNNTHADMVVEELRTAFKAKYPQLEHDAIIKITGDSDKDATKVQSMITRFKKERLPNIVVTVDLLTTGIDIPSICNLVFMRKVRSRILYEQMKGRATRLCPEVGKTSFRIFDAVDLYSTLQSVDTMRPVVVRPSVDLQTLVNEITDSETYKTIEADGRSFAEHSHEQLVAKLQRIIGHAQFNRDKSKDIEAHIKRFDEICTETAGCDFLGLAKKLKEKGPKWSAEVFNNATNLISRLEQLKTEINELRDMPIFTDLPDVVTGVTQVWGDHDSAEDFLEAFDQLVDVSVNQQEALDIIVNRPRDLTRKGLIELQEWFDAQNYNDATLRHAWNVAKNQDIAAKLIGHIRRASIGDALMPFEQRVDLALERIKAANDWNDEQVSWLERLASSIKEKVVLDEDTFKTGNYKRKGGKRKLMNVFNDELDTILAEFNEYMWDERA</sequence>
<evidence type="ECO:0000313" key="4">
    <source>
        <dbReference type="EMBL" id="OHY95614.1"/>
    </source>
</evidence>
<dbReference type="Proteomes" id="UP000180133">
    <property type="component" value="Unassembled WGS sequence"/>
</dbReference>
<keyword evidence="4" id="KW-0540">Nuclease</keyword>
<feature type="coiled-coil region" evidence="1">
    <location>
        <begin position="193"/>
        <end position="223"/>
    </location>
</feature>
<dbReference type="PANTHER" id="PTHR47396">
    <property type="entry name" value="TYPE I RESTRICTION ENZYME ECOKI R PROTEIN"/>
    <property type="match status" value="1"/>
</dbReference>
<dbReference type="RefSeq" id="WP_071235441.1">
    <property type="nucleotide sequence ID" value="NZ_KV861320.1"/>
</dbReference>
<dbReference type="InterPro" id="IPR014001">
    <property type="entry name" value="Helicase_ATP-bd"/>
</dbReference>
<accession>A0ABX3DDY9</accession>
<dbReference type="CDD" id="cd18032">
    <property type="entry name" value="DEXHc_RE_I_III_res"/>
    <property type="match status" value="1"/>
</dbReference>
<protein>
    <submittedName>
        <fullName evidence="4">Type I restriction-modification system endonuclease</fullName>
    </submittedName>
</protein>
<dbReference type="CDD" id="cd18799">
    <property type="entry name" value="SF2_C_EcoAI-like"/>
    <property type="match status" value="1"/>
</dbReference>
<evidence type="ECO:0000259" key="3">
    <source>
        <dbReference type="PROSITE" id="PS51194"/>
    </source>
</evidence>
<dbReference type="Gene3D" id="3.40.50.300">
    <property type="entry name" value="P-loop containing nucleotide triphosphate hydrolases"/>
    <property type="match status" value="2"/>
</dbReference>
<evidence type="ECO:0000313" key="5">
    <source>
        <dbReference type="Proteomes" id="UP000180133"/>
    </source>
</evidence>
<organism evidence="4 5">
    <name type="scientific">Vibrio rotiferianus</name>
    <dbReference type="NCBI Taxonomy" id="190895"/>
    <lineage>
        <taxon>Bacteria</taxon>
        <taxon>Pseudomonadati</taxon>
        <taxon>Pseudomonadota</taxon>
        <taxon>Gammaproteobacteria</taxon>
        <taxon>Vibrionales</taxon>
        <taxon>Vibrionaceae</taxon>
        <taxon>Vibrio</taxon>
    </lineage>
</organism>
<name>A0ABX3DDY9_9VIBR</name>
<dbReference type="InterPro" id="IPR027417">
    <property type="entry name" value="P-loop_NTPase"/>
</dbReference>
<dbReference type="InterPro" id="IPR013670">
    <property type="entry name" value="EcoEI_R_C_dom"/>
</dbReference>
<keyword evidence="4" id="KW-0378">Hydrolase</keyword>
<comment type="caution">
    <text evidence="4">The sequence shown here is derived from an EMBL/GenBank/DDBJ whole genome shotgun (WGS) entry which is preliminary data.</text>
</comment>
<dbReference type="EMBL" id="MKFT01000002">
    <property type="protein sequence ID" value="OHY95614.1"/>
    <property type="molecule type" value="Genomic_DNA"/>
</dbReference>
<dbReference type="Pfam" id="PF00271">
    <property type="entry name" value="Helicase_C"/>
    <property type="match status" value="1"/>
</dbReference>
<evidence type="ECO:0000256" key="1">
    <source>
        <dbReference type="SAM" id="Coils"/>
    </source>
</evidence>
<dbReference type="SUPFAM" id="SSF52540">
    <property type="entry name" value="P-loop containing nucleoside triphosphate hydrolases"/>
    <property type="match status" value="1"/>
</dbReference>
<dbReference type="NCBIfam" id="NF008521">
    <property type="entry name" value="PRK11448.1"/>
    <property type="match status" value="1"/>
</dbReference>
<feature type="domain" description="Helicase C-terminal" evidence="3">
    <location>
        <begin position="726"/>
        <end position="891"/>
    </location>
</feature>
<gene>
    <name evidence="4" type="ORF">BI375_12675</name>
</gene>
<keyword evidence="5" id="KW-1185">Reference proteome</keyword>
<dbReference type="Gene3D" id="3.90.1570.30">
    <property type="match status" value="1"/>
</dbReference>
<keyword evidence="1" id="KW-0175">Coiled coil</keyword>
<dbReference type="SMART" id="SM00490">
    <property type="entry name" value="HELICc"/>
    <property type="match status" value="1"/>
</dbReference>
<keyword evidence="4" id="KW-0255">Endonuclease</keyword>
<dbReference type="Pfam" id="PF04851">
    <property type="entry name" value="ResIII"/>
    <property type="match status" value="1"/>
</dbReference>
<feature type="domain" description="Helicase ATP-binding" evidence="2">
    <location>
        <begin position="462"/>
        <end position="643"/>
    </location>
</feature>
<dbReference type="PANTHER" id="PTHR47396:SF1">
    <property type="entry name" value="ATP-DEPENDENT HELICASE IRC3-RELATED"/>
    <property type="match status" value="1"/>
</dbReference>
<dbReference type="SMART" id="SM00487">
    <property type="entry name" value="DEXDc"/>
    <property type="match status" value="1"/>
</dbReference>
<dbReference type="PROSITE" id="PS51192">
    <property type="entry name" value="HELICASE_ATP_BIND_1"/>
    <property type="match status" value="1"/>
</dbReference>